<dbReference type="InterPro" id="IPR007554">
    <property type="entry name" value="Glycerophosphate_synth"/>
</dbReference>
<evidence type="ECO:0000313" key="7">
    <source>
        <dbReference type="EMBL" id="QEY73672.1"/>
    </source>
</evidence>
<evidence type="ECO:0000256" key="6">
    <source>
        <dbReference type="ARBA" id="ARBA00023136"/>
    </source>
</evidence>
<proteinExistence type="inferred from homology"/>
<comment type="subcellular location">
    <subcellularLocation>
        <location evidence="1">Cell membrane</location>
        <topology evidence="1">Peripheral membrane protein</topology>
    </subcellularLocation>
</comment>
<keyword evidence="5" id="KW-0777">Teichoic acid biosynthesis</keyword>
<dbReference type="InterPro" id="IPR043149">
    <property type="entry name" value="TagF_N"/>
</dbReference>
<dbReference type="PANTHER" id="PTHR37316:SF3">
    <property type="entry name" value="TEICHOIC ACID GLYCEROL-PHOSPHATE TRANSFERASE"/>
    <property type="match status" value="1"/>
</dbReference>
<dbReference type="KEGG" id="pden:F1C79_19870"/>
<keyword evidence="6" id="KW-0472">Membrane</keyword>
<evidence type="ECO:0000256" key="3">
    <source>
        <dbReference type="ARBA" id="ARBA00022475"/>
    </source>
</evidence>
<dbReference type="InterPro" id="IPR007739">
    <property type="entry name" value="RgpF"/>
</dbReference>
<dbReference type="Gene3D" id="3.40.50.11820">
    <property type="match status" value="1"/>
</dbReference>
<name>A0A9X7R5N6_PSEDE</name>
<evidence type="ECO:0000256" key="4">
    <source>
        <dbReference type="ARBA" id="ARBA00022679"/>
    </source>
</evidence>
<dbReference type="EMBL" id="CP043626">
    <property type="protein sequence ID" value="QEY73672.1"/>
    <property type="molecule type" value="Genomic_DNA"/>
</dbReference>
<organism evidence="7 8">
    <name type="scientific">Pseudomonas denitrificans</name>
    <dbReference type="NCBI Taxonomy" id="43306"/>
    <lineage>
        <taxon>Bacteria</taxon>
        <taxon>Pseudomonadati</taxon>
        <taxon>Pseudomonadota</taxon>
        <taxon>Gammaproteobacteria</taxon>
        <taxon>Pseudomonadales</taxon>
        <taxon>Pseudomonadaceae</taxon>
        <taxon>Halopseudomonas</taxon>
    </lineage>
</organism>
<dbReference type="Pfam" id="PF05045">
    <property type="entry name" value="RgpF"/>
    <property type="match status" value="1"/>
</dbReference>
<reference evidence="7 8" key="1">
    <citation type="submission" date="2019-09" db="EMBL/GenBank/DDBJ databases">
        <title>Prosopis cineraria nodule microbiome.</title>
        <authorList>
            <person name="Chaluvadi S.R."/>
            <person name="Ali R."/>
            <person name="Wang X."/>
        </authorList>
    </citation>
    <scope>NUCLEOTIDE SEQUENCE [LARGE SCALE GENOMIC DNA]</scope>
    <source>
        <strain evidence="7 8">BG1</strain>
    </source>
</reference>
<dbReference type="OrthoDB" id="5123492at2"/>
<dbReference type="GO" id="GO:0047355">
    <property type="term" value="F:CDP-glycerol glycerophosphotransferase activity"/>
    <property type="evidence" value="ECO:0007669"/>
    <property type="project" value="InterPro"/>
</dbReference>
<dbReference type="GO" id="GO:0019350">
    <property type="term" value="P:teichoic acid biosynthetic process"/>
    <property type="evidence" value="ECO:0007669"/>
    <property type="project" value="UniProtKB-KW"/>
</dbReference>
<evidence type="ECO:0000256" key="1">
    <source>
        <dbReference type="ARBA" id="ARBA00004202"/>
    </source>
</evidence>
<sequence length="951" mass="109549">MGLLPSLNGQHTALVYSADDTGETTRVMLAHKSSLESGSPYSVGASLAGYINLKKNVEFLRERAEFSQQFYLDAYPHVRTLAMDAVVHYLRYGVYERCNPNPNFDSAWYWDENKDTLNNRCNPLIHYLQHGVKEGRSCFPAAENITALMALVSATGHFDGKAYLQANPDVARAKIEPLRHYSQFGWRELRQPALGSGFDAIWYASEYLEQWRSPINPLVHYAICQQRQSLLRRPARKMLDMSSGHRLPTERKARRVCLFAGYDPDGLIDQYVLDFIEELQKYADVYYLADGDLQPGELQKLAPITKGAWAFRHGEYDFGSYSRLARDLVGWEVIRTYDEMLLVNDSSYLLSSLKPVFDKMDAKSCDWWGLQATKGLTATRDVASNRFDEKIAMETVLRRLVPSYEKDECYDFHIGSYFLAFRAPVLEENGVLQQLLDSVRKERSKKNIVLRYEIGMTRRLLLAGHKPATFIDHLYPFHPIYTKYHYDLIAEGFPLFKRFFLTENHYYVPELWRWKQWVNEVLPGADLRAAERNLLRIGNADKLYRSLNIPADGRQWPEPLLSDSQFVKEDAVTVKDDRCWAFPVCAYDHLLGGNDRMVFESVKNDPNIRKVILTRSKCVQAEGVNVDIVPLKSLAGQRLLMQSRYIFVKHAPRINTIFPLDAKQHRFINLWHGIPLKRIGYASLDLQDKLQSISAEHARCHSVIASSKIDRMAMASAFYPLNFHNIWLTGLPRNDVILREETLLPVDFQEQLVRLRQTLGGRRLVLFAPTFRNAQAEGYYVFSESERQALAECLRKHNAVLGVREHMADKANSYSQALSGVDMPVISLDRRYFADIELLYRESDLLITDYSSCFIDFMLTGKPEICFAYDYESYAGSERGLFYELTDVFPGPVCHDFRALLQSLDEILAGQQLESKISYEFKRKIFFDHVDDGNTQRVLEHVAREMERGSV</sequence>
<dbReference type="Pfam" id="PF04464">
    <property type="entry name" value="Glyphos_transf"/>
    <property type="match status" value="1"/>
</dbReference>
<evidence type="ECO:0000313" key="8">
    <source>
        <dbReference type="Proteomes" id="UP000326659"/>
    </source>
</evidence>
<keyword evidence="4" id="KW-0808">Transferase</keyword>
<gene>
    <name evidence="7" type="ORF">F1C79_19870</name>
</gene>
<keyword evidence="8" id="KW-1185">Reference proteome</keyword>
<dbReference type="InterPro" id="IPR051612">
    <property type="entry name" value="Teichoic_Acid_Biosynth"/>
</dbReference>
<keyword evidence="3" id="KW-1003">Cell membrane</keyword>
<dbReference type="RefSeq" id="WP_151188383.1">
    <property type="nucleotide sequence ID" value="NZ_CP043626.1"/>
</dbReference>
<dbReference type="InterPro" id="IPR043148">
    <property type="entry name" value="TagF_C"/>
</dbReference>
<dbReference type="AlphaFoldDB" id="A0A9X7R5N6"/>
<dbReference type="Proteomes" id="UP000326659">
    <property type="component" value="Chromosome"/>
</dbReference>
<dbReference type="Gene3D" id="3.40.50.12580">
    <property type="match status" value="1"/>
</dbReference>
<comment type="similarity">
    <text evidence="2">Belongs to the CDP-glycerol glycerophosphotransferase family.</text>
</comment>
<dbReference type="PANTHER" id="PTHR37316">
    <property type="entry name" value="TEICHOIC ACID GLYCEROL-PHOSPHATE PRIMASE"/>
    <property type="match status" value="1"/>
</dbReference>
<evidence type="ECO:0000256" key="2">
    <source>
        <dbReference type="ARBA" id="ARBA00010488"/>
    </source>
</evidence>
<dbReference type="SUPFAM" id="SSF53756">
    <property type="entry name" value="UDP-Glycosyltransferase/glycogen phosphorylase"/>
    <property type="match status" value="1"/>
</dbReference>
<accession>A0A9X7R5N6</accession>
<protein>
    <submittedName>
        <fullName evidence="7">Uncharacterized protein</fullName>
    </submittedName>
</protein>
<dbReference type="GO" id="GO:0005886">
    <property type="term" value="C:plasma membrane"/>
    <property type="evidence" value="ECO:0007669"/>
    <property type="project" value="UniProtKB-SubCell"/>
</dbReference>
<evidence type="ECO:0000256" key="5">
    <source>
        <dbReference type="ARBA" id="ARBA00022944"/>
    </source>
</evidence>